<evidence type="ECO:0000313" key="2">
    <source>
        <dbReference type="EMBL" id="WXA90638.1"/>
    </source>
</evidence>
<organism evidence="2 3">
    <name type="scientific">Pendulispora brunnea</name>
    <dbReference type="NCBI Taxonomy" id="2905690"/>
    <lineage>
        <taxon>Bacteria</taxon>
        <taxon>Pseudomonadati</taxon>
        <taxon>Myxococcota</taxon>
        <taxon>Myxococcia</taxon>
        <taxon>Myxococcales</taxon>
        <taxon>Sorangiineae</taxon>
        <taxon>Pendulisporaceae</taxon>
        <taxon>Pendulispora</taxon>
    </lineage>
</organism>
<gene>
    <name evidence="2" type="ORF">LZC95_29825</name>
</gene>
<accession>A0ABZ2JZX2</accession>
<dbReference type="EMBL" id="CP089982">
    <property type="protein sequence ID" value="WXA90638.1"/>
    <property type="molecule type" value="Genomic_DNA"/>
</dbReference>
<protein>
    <submittedName>
        <fullName evidence="2">Uncharacterized protein</fullName>
    </submittedName>
</protein>
<dbReference type="Proteomes" id="UP001379533">
    <property type="component" value="Chromosome"/>
</dbReference>
<dbReference type="RefSeq" id="WP_394841256.1">
    <property type="nucleotide sequence ID" value="NZ_CP089982.1"/>
</dbReference>
<keyword evidence="1" id="KW-0732">Signal</keyword>
<keyword evidence="3" id="KW-1185">Reference proteome</keyword>
<feature type="signal peptide" evidence="1">
    <location>
        <begin position="1"/>
        <end position="18"/>
    </location>
</feature>
<proteinExistence type="predicted"/>
<evidence type="ECO:0000313" key="3">
    <source>
        <dbReference type="Proteomes" id="UP001379533"/>
    </source>
</evidence>
<sequence length="156" mass="16568">MKCILFAGIALCALPLQAEEARPRCFKVRGNLEEHRQTEGCKPPHKSCFRGVLKGDHGFHATTYFKADSSVTGPETSPGSTAYSGVFEYTTDRGTIEVRETGVNAPVDDTQLAVTAYQKITTGTGAFAGSTGHFFVSGFVTDAGVVTEVSGQVCLP</sequence>
<name>A0ABZ2JZX2_9BACT</name>
<evidence type="ECO:0000256" key="1">
    <source>
        <dbReference type="SAM" id="SignalP"/>
    </source>
</evidence>
<reference evidence="2 3" key="1">
    <citation type="submission" date="2021-12" db="EMBL/GenBank/DDBJ databases">
        <title>Discovery of the Pendulisporaceae a myxobacterial family with distinct sporulation behavior and unique specialized metabolism.</title>
        <authorList>
            <person name="Garcia R."/>
            <person name="Popoff A."/>
            <person name="Bader C.D."/>
            <person name="Loehr J."/>
            <person name="Walesch S."/>
            <person name="Walt C."/>
            <person name="Boldt J."/>
            <person name="Bunk B."/>
            <person name="Haeckl F.J.F.P.J."/>
            <person name="Gunesch A.P."/>
            <person name="Birkelbach J."/>
            <person name="Nuebel U."/>
            <person name="Pietschmann T."/>
            <person name="Bach T."/>
            <person name="Mueller R."/>
        </authorList>
    </citation>
    <scope>NUCLEOTIDE SEQUENCE [LARGE SCALE GENOMIC DNA]</scope>
    <source>
        <strain evidence="2 3">MSr12523</strain>
    </source>
</reference>
<feature type="chain" id="PRO_5045860328" evidence="1">
    <location>
        <begin position="19"/>
        <end position="156"/>
    </location>
</feature>